<feature type="transmembrane region" description="Helical" evidence="1">
    <location>
        <begin position="12"/>
        <end position="29"/>
    </location>
</feature>
<sequence length="134" mass="14540">MLKENTINNYLHILDLFISFVSAAFPFALKSGLPVLPSQYGYPQYVYPSTYVAAPGGVLAVPHSPLSPTTSQYAVDYSSAYAQQFAASGYEAYPYTSAAANGYVPAAYTYAMPQPIAAGAGHYYQAQQIQERMQ</sequence>
<accession>A0AAN8IX66</accession>
<reference evidence="2 3" key="1">
    <citation type="submission" date="2024-01" db="EMBL/GenBank/DDBJ databases">
        <title>The genome of the rayed Mediterranean limpet Patella caerulea (Linnaeus, 1758).</title>
        <authorList>
            <person name="Anh-Thu Weber A."/>
            <person name="Halstead-Nussloch G."/>
        </authorList>
    </citation>
    <scope>NUCLEOTIDE SEQUENCE [LARGE SCALE GENOMIC DNA]</scope>
    <source>
        <strain evidence="2">AATW-2023a</strain>
        <tissue evidence="2">Whole specimen</tissue>
    </source>
</reference>
<gene>
    <name evidence="2" type="ORF">SNE40_021796</name>
</gene>
<keyword evidence="1" id="KW-0812">Transmembrane</keyword>
<dbReference type="EMBL" id="JAZGQO010000018">
    <property type="protein sequence ID" value="KAK6167865.1"/>
    <property type="molecule type" value="Genomic_DNA"/>
</dbReference>
<comment type="caution">
    <text evidence="2">The sequence shown here is derived from an EMBL/GenBank/DDBJ whole genome shotgun (WGS) entry which is preliminary data.</text>
</comment>
<dbReference type="AlphaFoldDB" id="A0AAN8IX66"/>
<protein>
    <submittedName>
        <fullName evidence="2">Uncharacterized protein</fullName>
    </submittedName>
</protein>
<keyword evidence="1" id="KW-0472">Membrane</keyword>
<organism evidence="2 3">
    <name type="scientific">Patella caerulea</name>
    <name type="common">Rayed Mediterranean limpet</name>
    <dbReference type="NCBI Taxonomy" id="87958"/>
    <lineage>
        <taxon>Eukaryota</taxon>
        <taxon>Metazoa</taxon>
        <taxon>Spiralia</taxon>
        <taxon>Lophotrochozoa</taxon>
        <taxon>Mollusca</taxon>
        <taxon>Gastropoda</taxon>
        <taxon>Patellogastropoda</taxon>
        <taxon>Patelloidea</taxon>
        <taxon>Patellidae</taxon>
        <taxon>Patella</taxon>
    </lineage>
</organism>
<evidence type="ECO:0000313" key="3">
    <source>
        <dbReference type="Proteomes" id="UP001347796"/>
    </source>
</evidence>
<keyword evidence="1" id="KW-1133">Transmembrane helix</keyword>
<dbReference type="Proteomes" id="UP001347796">
    <property type="component" value="Unassembled WGS sequence"/>
</dbReference>
<name>A0AAN8IX66_PATCE</name>
<proteinExistence type="predicted"/>
<keyword evidence="3" id="KW-1185">Reference proteome</keyword>
<evidence type="ECO:0000313" key="2">
    <source>
        <dbReference type="EMBL" id="KAK6167865.1"/>
    </source>
</evidence>
<evidence type="ECO:0000256" key="1">
    <source>
        <dbReference type="SAM" id="Phobius"/>
    </source>
</evidence>